<feature type="binding site" evidence="8">
    <location>
        <position position="176"/>
    </location>
    <ligand>
        <name>Zn(2+)</name>
        <dbReference type="ChEBI" id="CHEBI:29105"/>
        <label>2</label>
    </ligand>
</feature>
<protein>
    <recommendedName>
        <fullName evidence="7 8">Chaperone protein DnaJ</fullName>
    </recommendedName>
</protein>
<proteinExistence type="inferred from homology"/>
<dbReference type="InterPro" id="IPR002939">
    <property type="entry name" value="DnaJ_C"/>
</dbReference>
<comment type="caution">
    <text evidence="12">The sequence shown here is derived from an EMBL/GenBank/DDBJ whole genome shotgun (WGS) entry which is preliminary data.</text>
</comment>
<feature type="zinc finger region" description="CR-type" evidence="9">
    <location>
        <begin position="146"/>
        <end position="228"/>
    </location>
</feature>
<dbReference type="InterPro" id="IPR001623">
    <property type="entry name" value="DnaJ_domain"/>
</dbReference>
<dbReference type="CDD" id="cd10747">
    <property type="entry name" value="DnaJ_C"/>
    <property type="match status" value="1"/>
</dbReference>
<keyword evidence="4 8" id="KW-0862">Zinc</keyword>
<evidence type="ECO:0000256" key="8">
    <source>
        <dbReference type="HAMAP-Rule" id="MF_01152"/>
    </source>
</evidence>
<name>A0A1G1WFR2_9BACT</name>
<evidence type="ECO:0000256" key="4">
    <source>
        <dbReference type="ARBA" id="ARBA00022833"/>
    </source>
</evidence>
<comment type="cofactor">
    <cofactor evidence="8">
        <name>Zn(2+)</name>
        <dbReference type="ChEBI" id="CHEBI:29105"/>
    </cofactor>
    <text evidence="8">Binds 2 Zn(2+) ions per monomer.</text>
</comment>
<feature type="binding site" evidence="8">
    <location>
        <position position="162"/>
    </location>
    <ligand>
        <name>Zn(2+)</name>
        <dbReference type="ChEBI" id="CHEBI:29105"/>
        <label>1</label>
    </ligand>
</feature>
<evidence type="ECO:0000256" key="2">
    <source>
        <dbReference type="ARBA" id="ARBA00022737"/>
    </source>
</evidence>
<feature type="binding site" evidence="8">
    <location>
        <position position="205"/>
    </location>
    <ligand>
        <name>Zn(2+)</name>
        <dbReference type="ChEBI" id="CHEBI:29105"/>
        <label>2</label>
    </ligand>
</feature>
<dbReference type="Pfam" id="PF00226">
    <property type="entry name" value="DnaJ"/>
    <property type="match status" value="1"/>
</dbReference>
<feature type="binding site" evidence="8">
    <location>
        <position position="159"/>
    </location>
    <ligand>
        <name>Zn(2+)</name>
        <dbReference type="ChEBI" id="CHEBI:29105"/>
        <label>1</label>
    </ligand>
</feature>
<comment type="subcellular location">
    <subcellularLocation>
        <location evidence="8">Cytoplasm</location>
    </subcellularLocation>
</comment>
<evidence type="ECO:0000256" key="6">
    <source>
        <dbReference type="ARBA" id="ARBA00061004"/>
    </source>
</evidence>
<dbReference type="GO" id="GO:0031072">
    <property type="term" value="F:heat shock protein binding"/>
    <property type="evidence" value="ECO:0007669"/>
    <property type="project" value="InterPro"/>
</dbReference>
<dbReference type="InterPro" id="IPR036869">
    <property type="entry name" value="J_dom_sf"/>
</dbReference>
<comment type="similarity">
    <text evidence="6 8">Belongs to the DnaJ family.</text>
</comment>
<evidence type="ECO:0000256" key="1">
    <source>
        <dbReference type="ARBA" id="ARBA00022723"/>
    </source>
</evidence>
<keyword evidence="8" id="KW-0963">Cytoplasm</keyword>
<evidence type="ECO:0000256" key="9">
    <source>
        <dbReference type="PROSITE-ProRule" id="PRU00546"/>
    </source>
</evidence>
<feature type="repeat" description="CXXCXGXG motif" evidence="8">
    <location>
        <begin position="216"/>
        <end position="223"/>
    </location>
</feature>
<dbReference type="InterPro" id="IPR036410">
    <property type="entry name" value="HSP_DnaJ_Cys-rich_dom_sf"/>
</dbReference>
<dbReference type="SUPFAM" id="SSF57938">
    <property type="entry name" value="DnaJ/Hsp40 cysteine-rich domain"/>
    <property type="match status" value="1"/>
</dbReference>
<evidence type="ECO:0000259" key="10">
    <source>
        <dbReference type="PROSITE" id="PS50076"/>
    </source>
</evidence>
<dbReference type="SUPFAM" id="SSF46565">
    <property type="entry name" value="Chaperone J-domain"/>
    <property type="match status" value="1"/>
</dbReference>
<feature type="domain" description="CR-type" evidence="11">
    <location>
        <begin position="146"/>
        <end position="228"/>
    </location>
</feature>
<dbReference type="Gene3D" id="1.10.287.110">
    <property type="entry name" value="DnaJ domain"/>
    <property type="match status" value="1"/>
</dbReference>
<keyword evidence="1 8" id="KW-0479">Metal-binding</keyword>
<dbReference type="InterPro" id="IPR012724">
    <property type="entry name" value="DnaJ"/>
</dbReference>
<feature type="repeat" description="CXXCXGXG motif" evidence="8">
    <location>
        <begin position="202"/>
        <end position="209"/>
    </location>
</feature>
<dbReference type="InterPro" id="IPR008971">
    <property type="entry name" value="HSP40/DnaJ_pept-bd"/>
</dbReference>
<dbReference type="FunFam" id="2.10.230.10:FF:000002">
    <property type="entry name" value="Molecular chaperone DnaJ"/>
    <property type="match status" value="1"/>
</dbReference>
<dbReference type="Proteomes" id="UP000178162">
    <property type="component" value="Unassembled WGS sequence"/>
</dbReference>
<dbReference type="GO" id="GO:0051082">
    <property type="term" value="F:unfolded protein binding"/>
    <property type="evidence" value="ECO:0007669"/>
    <property type="project" value="UniProtKB-UniRule"/>
</dbReference>
<evidence type="ECO:0000256" key="5">
    <source>
        <dbReference type="ARBA" id="ARBA00023186"/>
    </source>
</evidence>
<feature type="repeat" description="CXXCXGXG motif" evidence="8">
    <location>
        <begin position="176"/>
        <end position="183"/>
    </location>
</feature>
<dbReference type="Pfam" id="PF00684">
    <property type="entry name" value="DnaJ_CXXCXGXG"/>
    <property type="match status" value="1"/>
</dbReference>
<comment type="domain">
    <text evidence="8">The J domain is necessary and sufficient to stimulate DnaK ATPase activity. Zinc center 1 plays an important role in the autonomous, DnaK-independent chaperone activity of DnaJ. Zinc center 2 is essential for interaction with DnaK and for DnaJ activity.</text>
</comment>
<dbReference type="Gene3D" id="2.10.230.10">
    <property type="entry name" value="Heat shock protein DnaJ, cysteine-rich domain"/>
    <property type="match status" value="1"/>
</dbReference>
<dbReference type="EMBL" id="MHCR01000002">
    <property type="protein sequence ID" value="OGY26077.1"/>
    <property type="molecule type" value="Genomic_DNA"/>
</dbReference>
<dbReference type="GO" id="GO:0006260">
    <property type="term" value="P:DNA replication"/>
    <property type="evidence" value="ECO:0007669"/>
    <property type="project" value="UniProtKB-KW"/>
</dbReference>
<evidence type="ECO:0000256" key="7">
    <source>
        <dbReference type="ARBA" id="ARBA00067609"/>
    </source>
</evidence>
<organism evidence="12 13">
    <name type="scientific">Candidatus Woykebacteria bacterium RBG_16_39_9b</name>
    <dbReference type="NCBI Taxonomy" id="1802595"/>
    <lineage>
        <taxon>Bacteria</taxon>
        <taxon>Candidatus Woykeibacteriota</taxon>
    </lineage>
</organism>
<dbReference type="FunFam" id="2.60.260.20:FF:000005">
    <property type="entry name" value="Chaperone protein dnaJ 1, mitochondrial"/>
    <property type="match status" value="1"/>
</dbReference>
<dbReference type="AlphaFoldDB" id="A0A1G1WFR2"/>
<dbReference type="PRINTS" id="PR00625">
    <property type="entry name" value="JDOMAIN"/>
</dbReference>
<feature type="binding site" evidence="8">
    <location>
        <position position="179"/>
    </location>
    <ligand>
        <name>Zn(2+)</name>
        <dbReference type="ChEBI" id="CHEBI:29105"/>
        <label>2</label>
    </ligand>
</feature>
<keyword evidence="2 8" id="KW-0677">Repeat</keyword>
<dbReference type="PROSITE" id="PS00636">
    <property type="entry name" value="DNAJ_1"/>
    <property type="match status" value="1"/>
</dbReference>
<dbReference type="GO" id="GO:0005524">
    <property type="term" value="F:ATP binding"/>
    <property type="evidence" value="ECO:0007669"/>
    <property type="project" value="InterPro"/>
</dbReference>
<dbReference type="NCBIfam" id="NF008035">
    <property type="entry name" value="PRK10767.1"/>
    <property type="match status" value="1"/>
</dbReference>
<comment type="function">
    <text evidence="8">Participates actively in the response to hyperosmotic and heat shock by preventing the aggregation of stress-denatured proteins and by disaggregating proteins, also in an autonomous, DnaK-independent fashion. Unfolded proteins bind initially to DnaJ; upon interaction with the DnaJ-bound protein, DnaK hydrolyzes its bound ATP, resulting in the formation of a stable complex. GrpE releases ADP from DnaK; ATP binding to DnaK triggers the release of the substrate protein, thus completing the reaction cycle. Several rounds of ATP-dependent interactions between DnaJ, DnaK and GrpE are required for fully efficient folding. Also involved, together with DnaK and GrpE, in the DNA replication of plasmids through activation of initiation proteins.</text>
</comment>
<evidence type="ECO:0000313" key="12">
    <source>
        <dbReference type="EMBL" id="OGY26077.1"/>
    </source>
</evidence>
<feature type="binding site" evidence="8">
    <location>
        <position position="216"/>
    </location>
    <ligand>
        <name>Zn(2+)</name>
        <dbReference type="ChEBI" id="CHEBI:29105"/>
        <label>1</label>
    </ligand>
</feature>
<dbReference type="HAMAP" id="MF_01152">
    <property type="entry name" value="DnaJ"/>
    <property type="match status" value="1"/>
</dbReference>
<comment type="subunit">
    <text evidence="8">Homodimer.</text>
</comment>
<dbReference type="InterPro" id="IPR018253">
    <property type="entry name" value="DnaJ_domain_CS"/>
</dbReference>
<dbReference type="Gene3D" id="2.60.260.20">
    <property type="entry name" value="Urease metallochaperone UreE, N-terminal domain"/>
    <property type="match status" value="2"/>
</dbReference>
<dbReference type="SUPFAM" id="SSF49493">
    <property type="entry name" value="HSP40/DnaJ peptide-binding domain"/>
    <property type="match status" value="2"/>
</dbReference>
<feature type="binding site" evidence="8">
    <location>
        <position position="219"/>
    </location>
    <ligand>
        <name>Zn(2+)</name>
        <dbReference type="ChEBI" id="CHEBI:29105"/>
        <label>1</label>
    </ligand>
</feature>
<keyword evidence="3 8" id="KW-0863">Zinc-finger</keyword>
<dbReference type="PROSITE" id="PS50076">
    <property type="entry name" value="DNAJ_2"/>
    <property type="match status" value="1"/>
</dbReference>
<dbReference type="GO" id="GO:0042026">
    <property type="term" value="P:protein refolding"/>
    <property type="evidence" value="ECO:0007669"/>
    <property type="project" value="TreeGrafter"/>
</dbReference>
<dbReference type="PROSITE" id="PS51188">
    <property type="entry name" value="ZF_CR"/>
    <property type="match status" value="1"/>
</dbReference>
<dbReference type="GO" id="GO:0008270">
    <property type="term" value="F:zinc ion binding"/>
    <property type="evidence" value="ECO:0007669"/>
    <property type="project" value="UniProtKB-UniRule"/>
</dbReference>
<dbReference type="NCBIfam" id="TIGR02349">
    <property type="entry name" value="DnaJ_bact"/>
    <property type="match status" value="1"/>
</dbReference>
<feature type="binding site" evidence="8">
    <location>
        <position position="202"/>
    </location>
    <ligand>
        <name>Zn(2+)</name>
        <dbReference type="ChEBI" id="CHEBI:29105"/>
        <label>2</label>
    </ligand>
</feature>
<dbReference type="SMART" id="SM00271">
    <property type="entry name" value="DnaJ"/>
    <property type="match status" value="1"/>
</dbReference>
<sequence length="363" mass="39853">MTKKDYYEILGISKTASDTEIKSAYRKKARAHHPDVDKSADAEKKFKEINEAYQVLSDQQKREAYDRFGHDAFGGARRGTPGGFSYQYGPGVDVNFDFGGFADPFEIFEQFFGARSPFGGSARRGPRTGADLHYEITIPFEQAAFGTEKNIEIPRHETCSECSGSGAEKGSKPVICPTCQGKGRVQQTAQSIFGNFVTARTCPTCGGSGEIVDKKCPLCKGSGRIRSHKETTIRIPAGVDDGDTIRFQSLGEAGEKGGGYGDLYLTVRVVPHKDFKRRGYDIYYEQPISFTQAAVGGVVEVPTLDGNVKLKIPESTQTGTEFRLRGKGIKHDSSRGDEFVQVKVITPKNLSSKQKEALKELEK</sequence>
<accession>A0A1G1WFR2</accession>
<dbReference type="CDD" id="cd10719">
    <property type="entry name" value="DnaJ_zf"/>
    <property type="match status" value="1"/>
</dbReference>
<keyword evidence="8" id="KW-0235">DNA replication</keyword>
<gene>
    <name evidence="8" type="primary">dnaJ</name>
    <name evidence="12" type="ORF">A2134_02965</name>
</gene>
<evidence type="ECO:0000256" key="3">
    <source>
        <dbReference type="ARBA" id="ARBA00022771"/>
    </source>
</evidence>
<dbReference type="PANTHER" id="PTHR43096:SF52">
    <property type="entry name" value="DNAJ HOMOLOG 1, MITOCHONDRIAL-RELATED"/>
    <property type="match status" value="1"/>
</dbReference>
<reference evidence="12 13" key="1">
    <citation type="journal article" date="2016" name="Nat. Commun.">
        <title>Thousands of microbial genomes shed light on interconnected biogeochemical processes in an aquifer system.</title>
        <authorList>
            <person name="Anantharaman K."/>
            <person name="Brown C.T."/>
            <person name="Hug L.A."/>
            <person name="Sharon I."/>
            <person name="Castelle C.J."/>
            <person name="Probst A.J."/>
            <person name="Thomas B.C."/>
            <person name="Singh A."/>
            <person name="Wilkins M.J."/>
            <person name="Karaoz U."/>
            <person name="Brodie E.L."/>
            <person name="Williams K.H."/>
            <person name="Hubbard S.S."/>
            <person name="Banfield J.F."/>
        </authorList>
    </citation>
    <scope>NUCLEOTIDE SEQUENCE [LARGE SCALE GENOMIC DNA]</scope>
</reference>
<evidence type="ECO:0000259" key="11">
    <source>
        <dbReference type="PROSITE" id="PS51188"/>
    </source>
</evidence>
<feature type="domain" description="J" evidence="10">
    <location>
        <begin position="5"/>
        <end position="69"/>
    </location>
</feature>
<dbReference type="STRING" id="1802595.A2134_02965"/>
<feature type="repeat" description="CXXCXGXG motif" evidence="8">
    <location>
        <begin position="159"/>
        <end position="166"/>
    </location>
</feature>
<dbReference type="PANTHER" id="PTHR43096">
    <property type="entry name" value="DNAJ HOMOLOG 1, MITOCHONDRIAL-RELATED"/>
    <property type="match status" value="1"/>
</dbReference>
<dbReference type="CDD" id="cd06257">
    <property type="entry name" value="DnaJ"/>
    <property type="match status" value="1"/>
</dbReference>
<dbReference type="GO" id="GO:0005737">
    <property type="term" value="C:cytoplasm"/>
    <property type="evidence" value="ECO:0007669"/>
    <property type="project" value="UniProtKB-SubCell"/>
</dbReference>
<dbReference type="GO" id="GO:0009408">
    <property type="term" value="P:response to heat"/>
    <property type="evidence" value="ECO:0007669"/>
    <property type="project" value="InterPro"/>
</dbReference>
<keyword evidence="8" id="KW-0346">Stress response</keyword>
<keyword evidence="5 8" id="KW-0143">Chaperone</keyword>
<dbReference type="InterPro" id="IPR001305">
    <property type="entry name" value="HSP_DnaJ_Cys-rich_dom"/>
</dbReference>
<dbReference type="Pfam" id="PF01556">
    <property type="entry name" value="DnaJ_C"/>
    <property type="match status" value="1"/>
</dbReference>
<evidence type="ECO:0000313" key="13">
    <source>
        <dbReference type="Proteomes" id="UP000178162"/>
    </source>
</evidence>